<feature type="compositionally biased region" description="Gly residues" evidence="1">
    <location>
        <begin position="1"/>
        <end position="10"/>
    </location>
</feature>
<dbReference type="Proteomes" id="UP000245320">
    <property type="component" value="Chromosome 8"/>
</dbReference>
<protein>
    <submittedName>
        <fullName evidence="3">Proline-rich protein 2-like</fullName>
    </submittedName>
</protein>
<evidence type="ECO:0000313" key="3">
    <source>
        <dbReference type="RefSeq" id="XP_019803399.2"/>
    </source>
</evidence>
<feature type="compositionally biased region" description="Polar residues" evidence="1">
    <location>
        <begin position="201"/>
        <end position="210"/>
    </location>
</feature>
<dbReference type="AlphaFoldDB" id="A0A2U4CD96"/>
<reference evidence="3" key="1">
    <citation type="submission" date="2025-08" db="UniProtKB">
        <authorList>
            <consortium name="RefSeq"/>
        </authorList>
    </citation>
    <scope>IDENTIFICATION</scope>
    <source>
        <tissue evidence="3">Spleen</tissue>
    </source>
</reference>
<evidence type="ECO:0000256" key="1">
    <source>
        <dbReference type="SAM" id="MobiDB-lite"/>
    </source>
</evidence>
<feature type="compositionally biased region" description="Low complexity" evidence="1">
    <location>
        <begin position="57"/>
        <end position="74"/>
    </location>
</feature>
<dbReference type="RefSeq" id="XP_019803399.2">
    <property type="nucleotide sequence ID" value="XM_019947840.2"/>
</dbReference>
<feature type="compositionally biased region" description="Low complexity" evidence="1">
    <location>
        <begin position="170"/>
        <end position="184"/>
    </location>
</feature>
<proteinExistence type="predicted"/>
<organism evidence="2 3">
    <name type="scientific">Tursiops truncatus</name>
    <name type="common">Atlantic bottle-nosed dolphin</name>
    <name type="synonym">Delphinus truncatus</name>
    <dbReference type="NCBI Taxonomy" id="9739"/>
    <lineage>
        <taxon>Eukaryota</taxon>
        <taxon>Metazoa</taxon>
        <taxon>Chordata</taxon>
        <taxon>Craniata</taxon>
        <taxon>Vertebrata</taxon>
        <taxon>Euteleostomi</taxon>
        <taxon>Mammalia</taxon>
        <taxon>Eutheria</taxon>
        <taxon>Laurasiatheria</taxon>
        <taxon>Artiodactyla</taxon>
        <taxon>Whippomorpha</taxon>
        <taxon>Cetacea</taxon>
        <taxon>Odontoceti</taxon>
        <taxon>Delphinidae</taxon>
        <taxon>Tursiops</taxon>
    </lineage>
</organism>
<feature type="region of interest" description="Disordered" evidence="1">
    <location>
        <begin position="1"/>
        <end position="226"/>
    </location>
</feature>
<evidence type="ECO:0000313" key="2">
    <source>
        <dbReference type="Proteomes" id="UP000245320"/>
    </source>
</evidence>
<accession>A0A2U4CD96</accession>
<dbReference type="InParanoid" id="A0A2U4CD96"/>
<gene>
    <name evidence="3" type="primary">LOC109552207</name>
</gene>
<feature type="compositionally biased region" description="Pro residues" evidence="1">
    <location>
        <begin position="185"/>
        <end position="194"/>
    </location>
</feature>
<keyword evidence="2" id="KW-1185">Reference proteome</keyword>
<sequence>MQWAEGGGSQSGEQVAARVRANSEHRRRAAPPCRRPAEPGPGLAPRRALGGSRRCAPRQGQGPAVPGRGAAPRQPGAPGPPGGRKRAASAGENPGGLAPPQPVTYLGAEQRRGEEPAAEGRGPSRRRGGLPCPPPAHPAGPLLPEAQGRAANRKGNLREPGARRPPPCPSAGKAPAAAGGQVQPGSPPRSPPGPKAFLTMFGSSQTSSPAGTCPKERFWGQRPQTGDLLPGAELTHSLLQPCALAYTPAPLSPD</sequence>
<name>A0A2U4CD96_TURTR</name>